<protein>
    <recommendedName>
        <fullName evidence="2">TOG domain-containing protein</fullName>
    </recommendedName>
</protein>
<dbReference type="SMART" id="SM01349">
    <property type="entry name" value="TOG"/>
    <property type="match status" value="1"/>
</dbReference>
<feature type="region of interest" description="Disordered" evidence="1">
    <location>
        <begin position="404"/>
        <end position="441"/>
    </location>
</feature>
<feature type="region of interest" description="Disordered" evidence="1">
    <location>
        <begin position="457"/>
        <end position="485"/>
    </location>
</feature>
<reference evidence="3" key="2">
    <citation type="submission" date="2007-04" db="EMBL/GenBank/DDBJ databases">
        <title>The genome of the human body louse.</title>
        <authorList>
            <consortium name="The Human Body Louse Genome Consortium"/>
            <person name="Kirkness E."/>
            <person name="Walenz B."/>
            <person name="Hass B."/>
            <person name="Bruggner R."/>
            <person name="Strausberg R."/>
        </authorList>
    </citation>
    <scope>NUCLEOTIDE SEQUENCE</scope>
    <source>
        <strain evidence="3">USDA</strain>
    </source>
</reference>
<dbReference type="OrthoDB" id="63891at2759"/>
<dbReference type="EMBL" id="DS235882">
    <property type="protein sequence ID" value="EEB20283.1"/>
    <property type="molecule type" value="Genomic_DNA"/>
</dbReference>
<dbReference type="EMBL" id="AAZO01007447">
    <property type="status" value="NOT_ANNOTATED_CDS"/>
    <property type="molecule type" value="Genomic_DNA"/>
</dbReference>
<dbReference type="RefSeq" id="XP_002433021.1">
    <property type="nucleotide sequence ID" value="XM_002432976.1"/>
</dbReference>
<feature type="domain" description="TOG" evidence="2">
    <location>
        <begin position="501"/>
        <end position="721"/>
    </location>
</feature>
<dbReference type="PANTHER" id="PTHR21567">
    <property type="entry name" value="CLASP"/>
    <property type="match status" value="1"/>
</dbReference>
<dbReference type="CTD" id="8237162"/>
<dbReference type="InterPro" id="IPR034085">
    <property type="entry name" value="TOG"/>
</dbReference>
<dbReference type="InterPro" id="IPR011989">
    <property type="entry name" value="ARM-like"/>
</dbReference>
<dbReference type="Gene3D" id="1.25.10.10">
    <property type="entry name" value="Leucine-rich Repeat Variant"/>
    <property type="match status" value="2"/>
</dbReference>
<feature type="region of interest" description="Disordered" evidence="1">
    <location>
        <begin position="784"/>
        <end position="885"/>
    </location>
</feature>
<dbReference type="InParanoid" id="E0W3S7"/>
<dbReference type="PANTHER" id="PTHR21567:SF87">
    <property type="entry name" value="CRESCERIN-LIKE PROTEIN CHE-12"/>
    <property type="match status" value="1"/>
</dbReference>
<dbReference type="GO" id="GO:0005929">
    <property type="term" value="C:cilium"/>
    <property type="evidence" value="ECO:0007669"/>
    <property type="project" value="TreeGrafter"/>
</dbReference>
<dbReference type="GeneID" id="8237162"/>
<dbReference type="FunCoup" id="E0W3S7">
    <property type="interactions" value="26"/>
</dbReference>
<gene>
    <name evidence="4" type="primary">8237162</name>
    <name evidence="3" type="ORF">Phum_PHUM609550</name>
</gene>
<dbReference type="eggNOG" id="KOG2933">
    <property type="taxonomic scope" value="Eukaryota"/>
</dbReference>
<dbReference type="GO" id="GO:0005881">
    <property type="term" value="C:cytoplasmic microtubule"/>
    <property type="evidence" value="ECO:0007669"/>
    <property type="project" value="TreeGrafter"/>
</dbReference>
<dbReference type="VEuPathDB" id="VectorBase:PHUM609550"/>
<dbReference type="EnsemblMetazoa" id="PHUM609550-RA">
    <property type="protein sequence ID" value="PHUM609550-PA"/>
    <property type="gene ID" value="PHUM609550"/>
</dbReference>
<feature type="compositionally biased region" description="Polar residues" evidence="1">
    <location>
        <begin position="806"/>
        <end position="825"/>
    </location>
</feature>
<evidence type="ECO:0000259" key="2">
    <source>
        <dbReference type="SMART" id="SM01349"/>
    </source>
</evidence>
<evidence type="ECO:0000313" key="3">
    <source>
        <dbReference type="EMBL" id="EEB20283.1"/>
    </source>
</evidence>
<feature type="compositionally biased region" description="Low complexity" evidence="1">
    <location>
        <begin position="466"/>
        <end position="479"/>
    </location>
</feature>
<sequence length="901" mass="102235">MNDVTTALNTPIRTLKSGSSAKSLQLTPVWEEVLKNNRLPPKISQNLIFNEISNRLEDYEWPVRQHAFRVLHDIISVLPKDRLDKNINESDIFKKMIINMGHSAPGIRKVATEIIQKYFKETGQFEKNLNEYLEFGIVDESPINNEQIGILRENVTLGVIMSLIDVLKPFIKSSSSRHYSITHNSMAKIIEGIVEKTKNLYYRVSCLETLWKLRELIGKQRFLKILESIPENDLILDLMNLRGTLNESTTWENESKSDNYYEEIKEYPTDTNAGSDKEIKEKPYIITNETSEEDTDGTDTETYTKEPAANDFDENQNINGSENASLGFIPIDEKVQKEERLCPITHKKRFTTEDGDFVMKVLPNSEDIKSEEKMRTPRRVRFGGEVIKLRTPDSDTTDVTLEIQENDNRREEKSNLDLPNAKFPTPSQIPVPVTPATTSPKKNNVFKMKTVYPPNMMDINNSSVRNNSFDSNPSSSGSDNELKEQWEKDSDNNFWKWLEFHFVEENIVKDLKNKDDWKIQYQALEHLKKILENPLSVEKMKNVENSILISSLFKCLLYKFPEDHNQQITTLSLSIVNKLIEILPKDVIRKNIDIIVPGLCSFVAGFRNVNIKIESVQTLKTLFNTLEPSTIINVLIGKNCLFSSKTKLRENALLAIIYATMTFPSSYFDVDKILEKVTDSTADSRRRVRHGALEAIAVLAQFSSPKTIADNISRIGDKMPTSLTKAELTAAIQARLSRRVLPSISNEGLVLYALQIPASKRFGIPGNPMGADVDWILSGSGSISTGSAKTKTQLNAASRLDVKPSTPLSPNKWSSSKGTSKNPTNHVDDVRTTTTTTTNPWTIQKNKKELKDMKEDNNNNNSNETKETNDNDKKENIERSEEEEETWALVPLSALVSITTL</sequence>
<dbReference type="GO" id="GO:0008017">
    <property type="term" value="F:microtubule binding"/>
    <property type="evidence" value="ECO:0007669"/>
    <property type="project" value="TreeGrafter"/>
</dbReference>
<dbReference type="OMA" id="TTWENES"/>
<organism>
    <name type="scientific">Pediculus humanus subsp. corporis</name>
    <name type="common">Body louse</name>
    <dbReference type="NCBI Taxonomy" id="121224"/>
    <lineage>
        <taxon>Eukaryota</taxon>
        <taxon>Metazoa</taxon>
        <taxon>Ecdysozoa</taxon>
        <taxon>Arthropoda</taxon>
        <taxon>Hexapoda</taxon>
        <taxon>Insecta</taxon>
        <taxon>Pterygota</taxon>
        <taxon>Neoptera</taxon>
        <taxon>Paraneoptera</taxon>
        <taxon>Psocodea</taxon>
        <taxon>Troctomorpha</taxon>
        <taxon>Phthiraptera</taxon>
        <taxon>Anoplura</taxon>
        <taxon>Pediculidae</taxon>
        <taxon>Pediculus</taxon>
    </lineage>
</organism>
<keyword evidence="5" id="KW-1185">Reference proteome</keyword>
<dbReference type="AlphaFoldDB" id="E0W3S7"/>
<evidence type="ECO:0000256" key="1">
    <source>
        <dbReference type="SAM" id="MobiDB-lite"/>
    </source>
</evidence>
<feature type="compositionally biased region" description="Basic and acidic residues" evidence="1">
    <location>
        <begin position="846"/>
        <end position="857"/>
    </location>
</feature>
<dbReference type="KEGG" id="phu:Phum_PHUM609550"/>
<dbReference type="Proteomes" id="UP000009046">
    <property type="component" value="Unassembled WGS sequence"/>
</dbReference>
<name>E0W3S7_PEDHC</name>
<dbReference type="SUPFAM" id="SSF48371">
    <property type="entry name" value="ARM repeat"/>
    <property type="match status" value="1"/>
</dbReference>
<accession>E0W3S7</accession>
<dbReference type="InterPro" id="IPR016024">
    <property type="entry name" value="ARM-type_fold"/>
</dbReference>
<reference evidence="3" key="1">
    <citation type="submission" date="2007-04" db="EMBL/GenBank/DDBJ databases">
        <title>Annotation of Pediculus humanus corporis strain USDA.</title>
        <authorList>
            <person name="Kirkness E."/>
            <person name="Hannick L."/>
            <person name="Hass B."/>
            <person name="Bruggner R."/>
            <person name="Lawson D."/>
            <person name="Bidwell S."/>
            <person name="Joardar V."/>
            <person name="Caler E."/>
            <person name="Walenz B."/>
            <person name="Inman J."/>
            <person name="Schobel S."/>
            <person name="Galinsky K."/>
            <person name="Amedeo P."/>
            <person name="Strausberg R."/>
        </authorList>
    </citation>
    <scope>NUCLEOTIDE SEQUENCE</scope>
    <source>
        <strain evidence="3">USDA</strain>
    </source>
</reference>
<feature type="compositionally biased region" description="Basic and acidic residues" evidence="1">
    <location>
        <begin position="406"/>
        <end position="415"/>
    </location>
</feature>
<feature type="compositionally biased region" description="Basic and acidic residues" evidence="1">
    <location>
        <begin position="864"/>
        <end position="879"/>
    </location>
</feature>
<dbReference type="HOGENOM" id="CLU_321676_0_0_1"/>
<proteinExistence type="predicted"/>
<reference evidence="4" key="3">
    <citation type="submission" date="2020-05" db="UniProtKB">
        <authorList>
            <consortium name="EnsemblMetazoa"/>
        </authorList>
    </citation>
    <scope>IDENTIFICATION</scope>
    <source>
        <strain evidence="4">USDA</strain>
    </source>
</reference>
<evidence type="ECO:0000313" key="4">
    <source>
        <dbReference type="EnsemblMetazoa" id="PHUM609550-PA"/>
    </source>
</evidence>
<dbReference type="GO" id="GO:0000226">
    <property type="term" value="P:microtubule cytoskeleton organization"/>
    <property type="evidence" value="ECO:0007669"/>
    <property type="project" value="TreeGrafter"/>
</dbReference>
<evidence type="ECO:0000313" key="5">
    <source>
        <dbReference type="Proteomes" id="UP000009046"/>
    </source>
</evidence>